<dbReference type="GO" id="GO:0005789">
    <property type="term" value="C:endoplasmic reticulum membrane"/>
    <property type="evidence" value="ECO:0007669"/>
    <property type="project" value="TreeGrafter"/>
</dbReference>
<organism evidence="3 4">
    <name type="scientific">Paramecium primaurelia</name>
    <dbReference type="NCBI Taxonomy" id="5886"/>
    <lineage>
        <taxon>Eukaryota</taxon>
        <taxon>Sar</taxon>
        <taxon>Alveolata</taxon>
        <taxon>Ciliophora</taxon>
        <taxon>Intramacronucleata</taxon>
        <taxon>Oligohymenophorea</taxon>
        <taxon>Peniculida</taxon>
        <taxon>Parameciidae</taxon>
        <taxon>Paramecium</taxon>
    </lineage>
</organism>
<dbReference type="EMBL" id="CAJJDM010000027">
    <property type="protein sequence ID" value="CAD8058854.1"/>
    <property type="molecule type" value="Genomic_DNA"/>
</dbReference>
<dbReference type="AlphaFoldDB" id="A0A8S1L882"/>
<keyword evidence="1" id="KW-0343">GTPase activation</keyword>
<protein>
    <recommendedName>
        <fullName evidence="2">Rab-GAP TBC domain-containing protein</fullName>
    </recommendedName>
</protein>
<comment type="caution">
    <text evidence="3">The sequence shown here is derived from an EMBL/GenBank/DDBJ whole genome shotgun (WGS) entry which is preliminary data.</text>
</comment>
<dbReference type="PROSITE" id="PS50086">
    <property type="entry name" value="TBC_RABGAP"/>
    <property type="match status" value="1"/>
</dbReference>
<dbReference type="InterPro" id="IPR045913">
    <property type="entry name" value="TBC20/Gyp8-like"/>
</dbReference>
<evidence type="ECO:0000313" key="4">
    <source>
        <dbReference type="Proteomes" id="UP000688137"/>
    </source>
</evidence>
<dbReference type="PANTHER" id="PTHR20913">
    <property type="entry name" value="TBC1 DOMAIN FAMILY MEMBER 20/GTPASE"/>
    <property type="match status" value="1"/>
</dbReference>
<dbReference type="Proteomes" id="UP000688137">
    <property type="component" value="Unassembled WGS sequence"/>
</dbReference>
<sequence length="356" mass="42531">MDNSENLQLLLDNIDNDVGYIKIRQYGRNYGFHNIYYRRLIWTKLLGINHQLPYQEKEKCLQYDQLLKDVHRSLNTISQVKNFKEIDQLRKCLMDVLDSIFSQCPNFSYYQGYHDVVSILILVLGVEQGYIAAIYAAQNFFKDYLDQELATTIIPQYQFIRNLLLRYSRDTSNKKLNQLMTIIEHPTCVIPWILTWFSHSLDNLNDISRIWDFLFCSQQNSILYLCAAFIVIHHEALDVRDEDNLIGEFQEYFQNLNNKERIQDIKLENILQLTQQFESKYKFELICQQEHIQFSQNSIVYQHNFQSQLPYYNTLDQQQNSIPKKVFNYIQERQDIILDIGGIALSYLIQYYIVKK</sequence>
<keyword evidence="4" id="KW-1185">Reference proteome</keyword>
<evidence type="ECO:0000259" key="2">
    <source>
        <dbReference type="PROSITE" id="PS50086"/>
    </source>
</evidence>
<accession>A0A8S1L882</accession>
<dbReference type="GO" id="GO:0005096">
    <property type="term" value="F:GTPase activator activity"/>
    <property type="evidence" value="ECO:0007669"/>
    <property type="project" value="UniProtKB-KW"/>
</dbReference>
<dbReference type="Pfam" id="PF00566">
    <property type="entry name" value="RabGAP-TBC"/>
    <property type="match status" value="1"/>
</dbReference>
<dbReference type="OMA" id="MTIIEHP"/>
<dbReference type="GO" id="GO:0006888">
    <property type="term" value="P:endoplasmic reticulum to Golgi vesicle-mediated transport"/>
    <property type="evidence" value="ECO:0007669"/>
    <property type="project" value="TreeGrafter"/>
</dbReference>
<dbReference type="SMART" id="SM00164">
    <property type="entry name" value="TBC"/>
    <property type="match status" value="1"/>
</dbReference>
<reference evidence="3" key="1">
    <citation type="submission" date="2021-01" db="EMBL/GenBank/DDBJ databases">
        <authorList>
            <consortium name="Genoscope - CEA"/>
            <person name="William W."/>
        </authorList>
    </citation>
    <scope>NUCLEOTIDE SEQUENCE</scope>
</reference>
<evidence type="ECO:0000313" key="3">
    <source>
        <dbReference type="EMBL" id="CAD8058854.1"/>
    </source>
</evidence>
<evidence type="ECO:0000256" key="1">
    <source>
        <dbReference type="ARBA" id="ARBA00022468"/>
    </source>
</evidence>
<proteinExistence type="predicted"/>
<feature type="domain" description="Rab-GAP TBC" evidence="2">
    <location>
        <begin position="32"/>
        <end position="218"/>
    </location>
</feature>
<name>A0A8S1L882_PARPR</name>
<dbReference type="PANTHER" id="PTHR20913:SF7">
    <property type="entry name" value="RE60063P"/>
    <property type="match status" value="1"/>
</dbReference>
<dbReference type="InterPro" id="IPR000195">
    <property type="entry name" value="Rab-GAP-TBC_dom"/>
</dbReference>
<gene>
    <name evidence="3" type="ORF">PPRIM_AZ9-3.1.T0280051</name>
</gene>